<dbReference type="InterPro" id="IPR000914">
    <property type="entry name" value="SBP_5_dom"/>
</dbReference>
<evidence type="ECO:0000256" key="3">
    <source>
        <dbReference type="ARBA" id="ARBA00022448"/>
    </source>
</evidence>
<feature type="signal peptide" evidence="5">
    <location>
        <begin position="1"/>
        <end position="20"/>
    </location>
</feature>
<evidence type="ECO:0000256" key="1">
    <source>
        <dbReference type="ARBA" id="ARBA00004193"/>
    </source>
</evidence>
<reference evidence="8" key="1">
    <citation type="journal article" date="2019" name="Int. J. Syst. Evol. Microbiol.">
        <title>The Global Catalogue of Microorganisms (GCM) 10K type strain sequencing project: providing services to taxonomists for standard genome sequencing and annotation.</title>
        <authorList>
            <consortium name="The Broad Institute Genomics Platform"/>
            <consortium name="The Broad Institute Genome Sequencing Center for Infectious Disease"/>
            <person name="Wu L."/>
            <person name="Ma J."/>
        </authorList>
    </citation>
    <scope>NUCLEOTIDE SEQUENCE [LARGE SCALE GENOMIC DNA]</scope>
    <source>
        <strain evidence="8">CGMCC 4.1434</strain>
    </source>
</reference>
<dbReference type="Proteomes" id="UP001596109">
    <property type="component" value="Unassembled WGS sequence"/>
</dbReference>
<comment type="similarity">
    <text evidence="2">Belongs to the bacterial solute-binding protein 5 family.</text>
</comment>
<organism evidence="7 8">
    <name type="scientific">Sporosarcina soli</name>
    <dbReference type="NCBI Taxonomy" id="334736"/>
    <lineage>
        <taxon>Bacteria</taxon>
        <taxon>Bacillati</taxon>
        <taxon>Bacillota</taxon>
        <taxon>Bacilli</taxon>
        <taxon>Bacillales</taxon>
        <taxon>Caryophanaceae</taxon>
        <taxon>Sporosarcina</taxon>
    </lineage>
</organism>
<dbReference type="PIRSF" id="PIRSF002741">
    <property type="entry name" value="MppA"/>
    <property type="match status" value="1"/>
</dbReference>
<dbReference type="PROSITE" id="PS51257">
    <property type="entry name" value="PROKAR_LIPOPROTEIN"/>
    <property type="match status" value="1"/>
</dbReference>
<protein>
    <submittedName>
        <fullName evidence="7">ABC transporter substrate-binding protein</fullName>
    </submittedName>
</protein>
<evidence type="ECO:0000313" key="8">
    <source>
        <dbReference type="Proteomes" id="UP001596109"/>
    </source>
</evidence>
<comment type="caution">
    <text evidence="7">The sequence shown here is derived from an EMBL/GenBank/DDBJ whole genome shotgun (WGS) entry which is preliminary data.</text>
</comment>
<name>A0ABW0TFN1_9BACL</name>
<keyword evidence="8" id="KW-1185">Reference proteome</keyword>
<dbReference type="PANTHER" id="PTHR30290:SF9">
    <property type="entry name" value="OLIGOPEPTIDE-BINDING PROTEIN APPA"/>
    <property type="match status" value="1"/>
</dbReference>
<dbReference type="PROSITE" id="PS01040">
    <property type="entry name" value="SBP_BACTERIAL_5"/>
    <property type="match status" value="1"/>
</dbReference>
<feature type="chain" id="PRO_5045535491" evidence="5">
    <location>
        <begin position="21"/>
        <end position="530"/>
    </location>
</feature>
<keyword evidence="4 5" id="KW-0732">Signal</keyword>
<gene>
    <name evidence="7" type="ORF">ACFPRA_03530</name>
</gene>
<evidence type="ECO:0000313" key="7">
    <source>
        <dbReference type="EMBL" id="MFC5587977.1"/>
    </source>
</evidence>
<dbReference type="PANTHER" id="PTHR30290">
    <property type="entry name" value="PERIPLASMIC BINDING COMPONENT OF ABC TRANSPORTER"/>
    <property type="match status" value="1"/>
</dbReference>
<comment type="subcellular location">
    <subcellularLocation>
        <location evidence="1">Cell membrane</location>
        <topology evidence="1">Lipid-anchor</topology>
    </subcellularLocation>
</comment>
<dbReference type="Pfam" id="PF00496">
    <property type="entry name" value="SBP_bac_5"/>
    <property type="match status" value="1"/>
</dbReference>
<dbReference type="RefSeq" id="WP_381430859.1">
    <property type="nucleotide sequence ID" value="NZ_JBHSNO010000002.1"/>
</dbReference>
<dbReference type="SUPFAM" id="SSF53850">
    <property type="entry name" value="Periplasmic binding protein-like II"/>
    <property type="match status" value="1"/>
</dbReference>
<keyword evidence="3" id="KW-0813">Transport</keyword>
<dbReference type="Gene3D" id="3.40.190.10">
    <property type="entry name" value="Periplasmic binding protein-like II"/>
    <property type="match status" value="1"/>
</dbReference>
<evidence type="ECO:0000256" key="2">
    <source>
        <dbReference type="ARBA" id="ARBA00005695"/>
    </source>
</evidence>
<dbReference type="InterPro" id="IPR030678">
    <property type="entry name" value="Peptide/Ni-bd"/>
</dbReference>
<evidence type="ECO:0000256" key="5">
    <source>
        <dbReference type="SAM" id="SignalP"/>
    </source>
</evidence>
<proteinExistence type="inferred from homology"/>
<dbReference type="InterPro" id="IPR039424">
    <property type="entry name" value="SBP_5"/>
</dbReference>
<evidence type="ECO:0000259" key="6">
    <source>
        <dbReference type="Pfam" id="PF00496"/>
    </source>
</evidence>
<feature type="domain" description="Solute-binding protein family 5" evidence="6">
    <location>
        <begin position="85"/>
        <end position="451"/>
    </location>
</feature>
<dbReference type="CDD" id="cd08493">
    <property type="entry name" value="PBP2_DppA_like"/>
    <property type="match status" value="1"/>
</dbReference>
<dbReference type="InterPro" id="IPR023765">
    <property type="entry name" value="SBP_5_CS"/>
</dbReference>
<dbReference type="Gene3D" id="3.10.105.10">
    <property type="entry name" value="Dipeptide-binding Protein, Domain 3"/>
    <property type="match status" value="1"/>
</dbReference>
<dbReference type="Gene3D" id="3.90.76.10">
    <property type="entry name" value="Dipeptide-binding Protein, Domain 1"/>
    <property type="match status" value="1"/>
</dbReference>
<accession>A0ABW0TFN1</accession>
<evidence type="ECO:0000256" key="4">
    <source>
        <dbReference type="ARBA" id="ARBA00022729"/>
    </source>
</evidence>
<dbReference type="EMBL" id="JBHSNO010000002">
    <property type="protein sequence ID" value="MFC5587977.1"/>
    <property type="molecule type" value="Genomic_DNA"/>
</dbReference>
<sequence length="530" mass="59438">MKKLLRLLLLIAVLSVLLLAGCAGDTSSDDNSKDKGTAANGTLIYGRGTDTVTLDPHNIIDAESSRIAKNVYETLIDYEKEGTDVVPKLATEWSTSEDGKIWTFQLRKDVKFHDGTTFDADAVVYNFNRMMDESHPQHHGEFSIPSRTIKGIVEEVQAIDTHTVEFRLSESNATFLPNIGITTFGMISPKALQEYGEDINQHPVGTGPFVYDSWKENDTLTLLKNEEYWENDLPKLDKVIFKVIPDNSARLTALKNNEIDLMEGLNPTDLPEIDSNEQLQLFKRPSANLGYLTFNITKHPFDNVKVRQAISHAVDKQGIIDAFYGPFTIPAKNMMPPVIWGYNDEITDYDYNLDKAKKLLEEAGFPDGFETELWVMSTDRVYFSQPQKVAEAVKMNLKEIGIDVKIVTFEWATYLSKLMNGEHGFAAIGRLSENGDPDNFLYTMLYSTSASNLSRYANDKVDALLDLAQSSTDREERTAFYKEIQEIVHDDAPAIPLAYVESAMAGGKSVKGYIPHAIGYESLAEVYIED</sequence>